<sequence>MLESQAYQTYYAFASKEKNPKPKYVRKKADFDTSPKKKSVQATKVTRIKNKAKLATKRSNKDFHISHESGSGDGVDTQSKVHDEQQQNTSGTDEGTGTIPGVVDVPIYTFKTDEESWGDSDEEDDDENNFQEETNINDDDSKDIDEKKEEYDDEFNIDDQETMYNDEDDEVTKELYEDVNVNLRNKDADITNADQGGADQQNASKQSRFEQEEEDAYVMLTLVLEIQKTGGPTQSSSVSSDFTSKLLNLDNPSPNDTMIGSLMDTTVQHEITSATTVPPPPLFFNLLQQEATPTHTPKTSEATTSFTSLLDFMFVFKFNERVTNLEKDLSEIKQVDQYAQAPSFILAIVKPYMDNKLREEINKAIQAHNLTVEKKLKLRKRNVATPIIKRNVTKSLEVVVLTRYSSQPQSSYEAAATLSEFELTKILIDKIEKNKSFDVADYKRELYDALIKSYNTDKDIFKSYGEVFSLKRSQDERDKDRDSSTGSNRGSKRRKSKEPSHTIKDSCKQQDQEFVTRDNDAEPADKEVTKVDWFKKPKRPPTPDPYWSKRQQIDFRPPQIWISEVAHAKEPLTSFDELNDTLFDFSASVINRLNITNLTQEILVGPVFNLIKGTCKSITKLEFHIKECSKATTKRLDWHNPENIPYPFDLRNPLLLIQDHRGRQIIPKDYFINKDLEYLKGRDLSRIYSTSVTKTKAATYELK</sequence>
<name>A0A6L2KZ74_TANCI</name>
<gene>
    <name evidence="2" type="ORF">Tci_026921</name>
</gene>
<dbReference type="AlphaFoldDB" id="A0A6L2KZ74"/>
<feature type="region of interest" description="Disordered" evidence="1">
    <location>
        <begin position="472"/>
        <end position="549"/>
    </location>
</feature>
<organism evidence="2">
    <name type="scientific">Tanacetum cinerariifolium</name>
    <name type="common">Dalmatian daisy</name>
    <name type="synonym">Chrysanthemum cinerariifolium</name>
    <dbReference type="NCBI Taxonomy" id="118510"/>
    <lineage>
        <taxon>Eukaryota</taxon>
        <taxon>Viridiplantae</taxon>
        <taxon>Streptophyta</taxon>
        <taxon>Embryophyta</taxon>
        <taxon>Tracheophyta</taxon>
        <taxon>Spermatophyta</taxon>
        <taxon>Magnoliopsida</taxon>
        <taxon>eudicotyledons</taxon>
        <taxon>Gunneridae</taxon>
        <taxon>Pentapetalae</taxon>
        <taxon>asterids</taxon>
        <taxon>campanulids</taxon>
        <taxon>Asterales</taxon>
        <taxon>Asteraceae</taxon>
        <taxon>Asteroideae</taxon>
        <taxon>Anthemideae</taxon>
        <taxon>Anthemidinae</taxon>
        <taxon>Tanacetum</taxon>
    </lineage>
</organism>
<protein>
    <submittedName>
        <fullName evidence="2">Uncharacterized protein</fullName>
    </submittedName>
</protein>
<evidence type="ECO:0000313" key="2">
    <source>
        <dbReference type="EMBL" id="GEU54943.1"/>
    </source>
</evidence>
<feature type="compositionally biased region" description="Acidic residues" evidence="1">
    <location>
        <begin position="115"/>
        <end position="143"/>
    </location>
</feature>
<proteinExistence type="predicted"/>
<comment type="caution">
    <text evidence="2">The sequence shown here is derived from an EMBL/GenBank/DDBJ whole genome shotgun (WGS) entry which is preliminary data.</text>
</comment>
<feature type="compositionally biased region" description="Polar residues" evidence="1">
    <location>
        <begin position="192"/>
        <end position="206"/>
    </location>
</feature>
<feature type="compositionally biased region" description="Basic residues" evidence="1">
    <location>
        <begin position="46"/>
        <end position="58"/>
    </location>
</feature>
<feature type="region of interest" description="Disordered" evidence="1">
    <location>
        <begin position="19"/>
        <end position="151"/>
    </location>
</feature>
<dbReference type="EMBL" id="BKCJ010003413">
    <property type="protein sequence ID" value="GEU54943.1"/>
    <property type="molecule type" value="Genomic_DNA"/>
</dbReference>
<feature type="region of interest" description="Disordered" evidence="1">
    <location>
        <begin position="189"/>
        <end position="212"/>
    </location>
</feature>
<reference evidence="2" key="1">
    <citation type="journal article" date="2019" name="Sci. Rep.">
        <title>Draft genome of Tanacetum cinerariifolium, the natural source of mosquito coil.</title>
        <authorList>
            <person name="Yamashiro T."/>
            <person name="Shiraishi A."/>
            <person name="Satake H."/>
            <person name="Nakayama K."/>
        </authorList>
    </citation>
    <scope>NUCLEOTIDE SEQUENCE</scope>
</reference>
<evidence type="ECO:0000256" key="1">
    <source>
        <dbReference type="SAM" id="MobiDB-lite"/>
    </source>
</evidence>
<feature type="compositionally biased region" description="Polar residues" evidence="1">
    <location>
        <begin position="86"/>
        <end position="95"/>
    </location>
</feature>
<feature type="compositionally biased region" description="Basic and acidic residues" evidence="1">
    <location>
        <begin position="497"/>
        <end position="535"/>
    </location>
</feature>
<feature type="compositionally biased region" description="Basic and acidic residues" evidence="1">
    <location>
        <begin position="472"/>
        <end position="483"/>
    </location>
</feature>
<accession>A0A6L2KZ74</accession>